<accession>D4H795</accession>
<name>D4H795_DENA2</name>
<evidence type="ECO:0000313" key="1">
    <source>
        <dbReference type="EMBL" id="ADD67894.1"/>
    </source>
</evidence>
<proteinExistence type="predicted"/>
<dbReference type="Pfam" id="PF20505">
    <property type="entry name" value="DUF6731"/>
    <property type="match status" value="1"/>
</dbReference>
<keyword evidence="2" id="KW-1185">Reference proteome</keyword>
<dbReference type="PaxDb" id="522772-Dacet_1122"/>
<organism evidence="1 2">
    <name type="scientific">Denitrovibrio acetiphilus (strain DSM 12809 / NBRC 114555 / N2460)</name>
    <dbReference type="NCBI Taxonomy" id="522772"/>
    <lineage>
        <taxon>Bacteria</taxon>
        <taxon>Pseudomonadati</taxon>
        <taxon>Deferribacterota</taxon>
        <taxon>Deferribacteres</taxon>
        <taxon>Deferribacterales</taxon>
        <taxon>Geovibrionaceae</taxon>
        <taxon>Denitrovibrio</taxon>
    </lineage>
</organism>
<dbReference type="AlphaFoldDB" id="D4H795"/>
<sequence length="295" mass="33398">MSERKNITINYYRLEAAEEVFYHDLDDRLTTLADGGMDFGFFDGRSKELMFKIFDPIEISDRKLHFVSLIKEKQFLPVWFNREGDIEEAPLEGGMLGDISYGLIDPMLQCVIMFSGGFGPGASGFADFARWLTDDQSAGCTPIFINNAYDQVTQWEVYRKLNISIEAPALDFVDNVLDSEYGSNFEMLNTLKGLKIDLAVSMGHTKGSLDKDLVRKFIKKVLEENFAGKLKVAGKNFDEQSTEEHDLYSAKLKHKTEIVVSGMHISPEEAKSSLFEAYQINLEQIESAVADFEEE</sequence>
<dbReference type="InParanoid" id="D4H795"/>
<reference evidence="1 2" key="1">
    <citation type="journal article" date="2010" name="Stand. Genomic Sci.">
        <title>Complete genome sequence of Denitrovibrio acetiphilus type strain (N2460).</title>
        <authorList>
            <person name="Kiss H."/>
            <person name="Lang E."/>
            <person name="Lapidus A."/>
            <person name="Copeland A."/>
            <person name="Nolan M."/>
            <person name="Glavina Del Rio T."/>
            <person name="Chen F."/>
            <person name="Lucas S."/>
            <person name="Tice H."/>
            <person name="Cheng J.F."/>
            <person name="Han C."/>
            <person name="Goodwin L."/>
            <person name="Pitluck S."/>
            <person name="Liolios K."/>
            <person name="Pati A."/>
            <person name="Ivanova N."/>
            <person name="Mavromatis K."/>
            <person name="Chen A."/>
            <person name="Palaniappan K."/>
            <person name="Land M."/>
            <person name="Hauser L."/>
            <person name="Chang Y.J."/>
            <person name="Jeffries C.D."/>
            <person name="Detter J.C."/>
            <person name="Brettin T."/>
            <person name="Spring S."/>
            <person name="Rohde M."/>
            <person name="Goker M."/>
            <person name="Woyke T."/>
            <person name="Bristow J."/>
            <person name="Eisen J.A."/>
            <person name="Markowitz V."/>
            <person name="Hugenholtz P."/>
            <person name="Kyrpides N.C."/>
            <person name="Klenk H.P."/>
        </authorList>
    </citation>
    <scope>NUCLEOTIDE SEQUENCE [LARGE SCALE GENOMIC DNA]</scope>
    <source>
        <strain evidence="2">DSM 12809 / NBRC 114555 / N2460</strain>
    </source>
</reference>
<dbReference type="Proteomes" id="UP000002012">
    <property type="component" value="Chromosome"/>
</dbReference>
<dbReference type="EMBL" id="CP001968">
    <property type="protein sequence ID" value="ADD67894.1"/>
    <property type="molecule type" value="Genomic_DNA"/>
</dbReference>
<dbReference type="OrthoDB" id="9781133at2"/>
<gene>
    <name evidence="1" type="ordered locus">Dacet_1122</name>
</gene>
<dbReference type="eggNOG" id="ENOG5032MBI">
    <property type="taxonomic scope" value="Bacteria"/>
</dbReference>
<dbReference type="RefSeq" id="WP_013010418.1">
    <property type="nucleotide sequence ID" value="NC_013943.1"/>
</dbReference>
<dbReference type="InterPro" id="IPR046618">
    <property type="entry name" value="DUF6731"/>
</dbReference>
<protein>
    <submittedName>
        <fullName evidence="1">Uncharacterized protein</fullName>
    </submittedName>
</protein>
<evidence type="ECO:0000313" key="2">
    <source>
        <dbReference type="Proteomes" id="UP000002012"/>
    </source>
</evidence>
<dbReference type="KEGG" id="dap:Dacet_1122"/>
<dbReference type="HOGENOM" id="CLU_959150_0_0_0"/>